<dbReference type="InterPro" id="IPR007630">
    <property type="entry name" value="RNA_pol_sigma70_r4"/>
</dbReference>
<name>A0A1G2HSF3_9BACT</name>
<proteinExistence type="predicted"/>
<dbReference type="Gene3D" id="1.10.10.10">
    <property type="entry name" value="Winged helix-like DNA-binding domain superfamily/Winged helix DNA-binding domain"/>
    <property type="match status" value="1"/>
</dbReference>
<dbReference type="GO" id="GO:0003700">
    <property type="term" value="F:DNA-binding transcription factor activity"/>
    <property type="evidence" value="ECO:0007669"/>
    <property type="project" value="InterPro"/>
</dbReference>
<evidence type="ECO:0000259" key="2">
    <source>
        <dbReference type="PROSITE" id="PS51913"/>
    </source>
</evidence>
<dbReference type="GO" id="GO:0006352">
    <property type="term" value="P:DNA-templated transcription initiation"/>
    <property type="evidence" value="ECO:0007669"/>
    <property type="project" value="InterPro"/>
</dbReference>
<protein>
    <recommendedName>
        <fullName evidence="2">HTH HARE-type domain-containing protein</fullName>
    </recommendedName>
</protein>
<dbReference type="Pfam" id="PF04545">
    <property type="entry name" value="Sigma70_r4"/>
    <property type="match status" value="1"/>
</dbReference>
<dbReference type="SUPFAM" id="SSF88659">
    <property type="entry name" value="Sigma3 and sigma4 domains of RNA polymerase sigma factors"/>
    <property type="match status" value="1"/>
</dbReference>
<dbReference type="InterPro" id="IPR038087">
    <property type="entry name" value="RNAP_delta_N_dom_sf"/>
</dbReference>
<reference evidence="3 4" key="1">
    <citation type="journal article" date="2016" name="Nat. Commun.">
        <title>Thousands of microbial genomes shed light on interconnected biogeochemical processes in an aquifer system.</title>
        <authorList>
            <person name="Anantharaman K."/>
            <person name="Brown C.T."/>
            <person name="Hug L.A."/>
            <person name="Sharon I."/>
            <person name="Castelle C.J."/>
            <person name="Probst A.J."/>
            <person name="Thomas B.C."/>
            <person name="Singh A."/>
            <person name="Wilkins M.J."/>
            <person name="Karaoz U."/>
            <person name="Brodie E.L."/>
            <person name="Williams K.H."/>
            <person name="Hubbard S.S."/>
            <person name="Banfield J.F."/>
        </authorList>
    </citation>
    <scope>NUCLEOTIDE SEQUENCE [LARGE SCALE GENOMIC DNA]</scope>
</reference>
<dbReference type="InterPro" id="IPR036388">
    <property type="entry name" value="WH-like_DNA-bd_sf"/>
</dbReference>
<dbReference type="InterPro" id="IPR013324">
    <property type="entry name" value="RNA_pol_sigma_r3/r4-like"/>
</dbReference>
<evidence type="ECO:0000256" key="1">
    <source>
        <dbReference type="ARBA" id="ARBA00023163"/>
    </source>
</evidence>
<comment type="caution">
    <text evidence="3">The sequence shown here is derived from an EMBL/GenBank/DDBJ whole genome shotgun (WGS) entry which is preliminary data.</text>
</comment>
<dbReference type="Gene3D" id="1.10.10.1250">
    <property type="entry name" value="RNA polymerase, subunit delta, N-terminal domain"/>
    <property type="match status" value="1"/>
</dbReference>
<organism evidence="3 4">
    <name type="scientific">Candidatus Staskawiczbacteria bacterium RIFCSPHIGHO2_02_FULL_33_16</name>
    <dbReference type="NCBI Taxonomy" id="1802204"/>
    <lineage>
        <taxon>Bacteria</taxon>
        <taxon>Candidatus Staskawicziibacteriota</taxon>
    </lineage>
</organism>
<accession>A0A1G2HSF3</accession>
<evidence type="ECO:0000313" key="3">
    <source>
        <dbReference type="EMBL" id="OGZ65474.1"/>
    </source>
</evidence>
<sequence>MEKINYSQIYTKFTKGLLPKTKDIFDRRFGVNKNKDQGKSAKNQVLEVETLESIGKSLGITRERVRQIEEVGFKYIKKNNKEALDTIFAEFNAYFESKGGFKKEEILFEDFGGQKNKPYVLFLLTLGRDQFFRVCDKKDHHYFWSTAKNSVSSQNYVTGKIKDTLNSLVQDIKKHGNLSTKDELLTNFASKYSLGNEAFVSYLEISKKIQQNKEEKFGLIEWPEIKPRGVKDKAFLVFKQHQKPLHFRAIAELIDQLEYNKSNQKTHSQTVHNELIKDARFVLVGRGMYALGEWGYVPGTIKDIISKVLTEKPQLISQEEIVKEVLSQRLVAKNTVMINLNNKKYFNKNSDGKYFLTETQTA</sequence>
<dbReference type="AlphaFoldDB" id="A0A1G2HSF3"/>
<dbReference type="Proteomes" id="UP000179183">
    <property type="component" value="Unassembled WGS sequence"/>
</dbReference>
<feature type="domain" description="HTH HARE-type" evidence="2">
    <location>
        <begin position="228"/>
        <end position="294"/>
    </location>
</feature>
<dbReference type="EMBL" id="MHOQ01000044">
    <property type="protein sequence ID" value="OGZ65474.1"/>
    <property type="molecule type" value="Genomic_DNA"/>
</dbReference>
<gene>
    <name evidence="3" type="ORF">A3D34_03080</name>
</gene>
<keyword evidence="1" id="KW-0804">Transcription</keyword>
<evidence type="ECO:0000313" key="4">
    <source>
        <dbReference type="Proteomes" id="UP000179183"/>
    </source>
</evidence>
<dbReference type="InterPro" id="IPR007759">
    <property type="entry name" value="Asxl_HARE-HTH"/>
</dbReference>
<dbReference type="Pfam" id="PF05066">
    <property type="entry name" value="HARE-HTH"/>
    <property type="match status" value="1"/>
</dbReference>
<dbReference type="PROSITE" id="PS51913">
    <property type="entry name" value="HTH_HARE"/>
    <property type="match status" value="1"/>
</dbReference>